<keyword evidence="3" id="KW-1185">Reference proteome</keyword>
<keyword evidence="2" id="KW-0378">Hydrolase</keyword>
<feature type="domain" description="AB hydrolase-1" evidence="1">
    <location>
        <begin position="32"/>
        <end position="290"/>
    </location>
</feature>
<dbReference type="Proteomes" id="UP000010473">
    <property type="component" value="Chromosome"/>
</dbReference>
<reference evidence="3" key="1">
    <citation type="journal article" date="2013" name="Proc. Natl. Acad. Sci. U.S.A.">
        <title>Improving the coverage of the cyanobacterial phylum using diversity-driven genome sequencing.</title>
        <authorList>
            <person name="Shih P.M."/>
            <person name="Wu D."/>
            <person name="Latifi A."/>
            <person name="Axen S.D."/>
            <person name="Fewer D.P."/>
            <person name="Talla E."/>
            <person name="Calteau A."/>
            <person name="Cai F."/>
            <person name="Tandeau de Marsac N."/>
            <person name="Rippka R."/>
            <person name="Herdman M."/>
            <person name="Sivonen K."/>
            <person name="Coursin T."/>
            <person name="Laurent T."/>
            <person name="Goodwin L."/>
            <person name="Nolan M."/>
            <person name="Davenport K.W."/>
            <person name="Han C.S."/>
            <person name="Rubin E.M."/>
            <person name="Eisen J.A."/>
            <person name="Woyke T."/>
            <person name="Gugger M."/>
            <person name="Kerfeld C.A."/>
        </authorList>
    </citation>
    <scope>NUCLEOTIDE SEQUENCE [LARGE SCALE GENOMIC DNA]</scope>
    <source>
        <strain evidence="3">ATCC 29371 / PCC 7437</strain>
    </source>
</reference>
<evidence type="ECO:0000259" key="1">
    <source>
        <dbReference type="Pfam" id="PF12697"/>
    </source>
</evidence>
<dbReference type="PANTHER" id="PTHR46438">
    <property type="entry name" value="ALPHA/BETA-HYDROLASES SUPERFAMILY PROTEIN"/>
    <property type="match status" value="1"/>
</dbReference>
<dbReference type="EMBL" id="CP003653">
    <property type="protein sequence ID" value="AFZ35012.1"/>
    <property type="molecule type" value="Genomic_DNA"/>
</dbReference>
<dbReference type="OrthoDB" id="505769at2"/>
<dbReference type="AlphaFoldDB" id="K9XTM1"/>
<dbReference type="Gene3D" id="3.40.50.1820">
    <property type="entry name" value="alpha/beta hydrolase"/>
    <property type="match status" value="1"/>
</dbReference>
<dbReference type="InterPro" id="IPR000073">
    <property type="entry name" value="AB_hydrolase_1"/>
</dbReference>
<dbReference type="PANTHER" id="PTHR46438:SF2">
    <property type="entry name" value="ALPHA_BETA-HYDROLASES SUPERFAMILY PROTEIN"/>
    <property type="match status" value="1"/>
</dbReference>
<dbReference type="eggNOG" id="COG0596">
    <property type="taxonomic scope" value="Bacteria"/>
</dbReference>
<organism evidence="2 3">
    <name type="scientific">Stanieria cyanosphaera (strain ATCC 29371 / PCC 7437)</name>
    <dbReference type="NCBI Taxonomy" id="111780"/>
    <lineage>
        <taxon>Bacteria</taxon>
        <taxon>Bacillati</taxon>
        <taxon>Cyanobacteriota</taxon>
        <taxon>Cyanophyceae</taxon>
        <taxon>Pleurocapsales</taxon>
        <taxon>Dermocarpellaceae</taxon>
        <taxon>Stanieria</taxon>
    </lineage>
</organism>
<protein>
    <submittedName>
        <fullName evidence="2">Alpha/beta hydrolase fold protein</fullName>
    </submittedName>
</protein>
<dbReference type="STRING" id="111780.Sta7437_1445"/>
<evidence type="ECO:0000313" key="3">
    <source>
        <dbReference type="Proteomes" id="UP000010473"/>
    </source>
</evidence>
<dbReference type="SUPFAM" id="SSF53474">
    <property type="entry name" value="alpha/beta-Hydrolases"/>
    <property type="match status" value="1"/>
</dbReference>
<dbReference type="InterPro" id="IPR029058">
    <property type="entry name" value="AB_hydrolase_fold"/>
</dbReference>
<dbReference type="PATRIC" id="fig|111780.3.peg.1506"/>
<proteinExistence type="predicted"/>
<dbReference type="KEGG" id="scs:Sta7437_1445"/>
<evidence type="ECO:0000313" key="2">
    <source>
        <dbReference type="EMBL" id="AFZ35012.1"/>
    </source>
</evidence>
<gene>
    <name evidence="2" type="ordered locus">Sta7437_1445</name>
</gene>
<dbReference type="Pfam" id="PF12697">
    <property type="entry name" value="Abhydrolase_6"/>
    <property type="match status" value="1"/>
</dbReference>
<name>K9XTM1_STAC7</name>
<dbReference type="HOGENOM" id="CLU_081870_0_0_3"/>
<dbReference type="GO" id="GO:0016787">
    <property type="term" value="F:hydrolase activity"/>
    <property type="evidence" value="ECO:0007669"/>
    <property type="project" value="UniProtKB-KW"/>
</dbReference>
<accession>K9XTM1</accession>
<sequence>MSSSSNNYSWKNFDCAYQFYPSQHQQSENLALLLIHPIGVGLSGVFWQRFISAWQQQEQSYSIYNPDLLGCGKSEMPHLAYFPEDWAAQLKYFLETVVKQPVVLVVQGALFPVALELVNDPMQPNYIKGLVLSGPPAWKIMTEAGKPLQQKILWNLLFDSPVGNLFYRYARRRKFLQSFSTRQLFAEAEAVDPNWLDFLQAGAKNLDSRYAVFSFLASFWRKDYTKKIQSISQPTLVVFGNEASSISREGLAETPQQRLDLYLNNLPSGQGKIIPGRNVLPYESTKEFVAVVKDFVRQLSILI</sequence>
<dbReference type="RefSeq" id="WP_015192684.1">
    <property type="nucleotide sequence ID" value="NC_019748.1"/>
</dbReference>